<evidence type="ECO:0000256" key="4">
    <source>
        <dbReference type="ARBA" id="ARBA00022679"/>
    </source>
</evidence>
<dbReference type="PIRSF" id="PIRSF005917">
    <property type="entry name" value="MTase_YraL"/>
    <property type="match status" value="1"/>
</dbReference>
<dbReference type="AlphaFoldDB" id="A0A930Y109"/>
<sequence>MYVIATPIGNLGDGSDRMRATLAACDAIAAEDTRVAAKLLRLYGIEGKRVVSVRQHNERRQALALADKMRGKSLGYVSDAGTPGISDPGAVLVAGFREAGFAIVPVPGCSAVAAALSAAGFGADEFAFVGFLPRQKEQAARRLREFAGLAVPLVAFEAARRLAGTLDTIAAALGDDVPVCVAAELTKLHEDITVLPAAAQAERVRAEASPKGERTLVIDCRGLRPDGAGAAKALEVLAKELPPRQAARLAARISGGDARRLYRQLVKDG</sequence>
<comment type="caution">
    <text evidence="8">The sequence shown here is derived from an EMBL/GenBank/DDBJ whole genome shotgun (WGS) entry which is preliminary data.</text>
</comment>
<protein>
    <submittedName>
        <fullName evidence="8">16S rRNA (Cytidine(1402)-2'-O)-methyltransferase</fullName>
        <ecNumber evidence="8">2.1.1.198</ecNumber>
    </submittedName>
</protein>
<evidence type="ECO:0000256" key="1">
    <source>
        <dbReference type="ARBA" id="ARBA00022490"/>
    </source>
</evidence>
<keyword evidence="3 8" id="KW-0489">Methyltransferase</keyword>
<evidence type="ECO:0000313" key="8">
    <source>
        <dbReference type="EMBL" id="MBF2734860.1"/>
    </source>
</evidence>
<dbReference type="NCBIfam" id="TIGR00096">
    <property type="entry name" value="16S rRNA (cytidine(1402)-2'-O)-methyltransferase"/>
    <property type="match status" value="1"/>
</dbReference>
<dbReference type="InterPro" id="IPR014777">
    <property type="entry name" value="4pyrrole_Mease_sub1"/>
</dbReference>
<feature type="domain" description="Tetrapyrrole methylase" evidence="6">
    <location>
        <begin position="2"/>
        <end position="196"/>
    </location>
</feature>
<evidence type="ECO:0000259" key="7">
    <source>
        <dbReference type="Pfam" id="PF23016"/>
    </source>
</evidence>
<keyword evidence="5" id="KW-0949">S-adenosyl-L-methionine</keyword>
<dbReference type="Gene3D" id="3.30.950.10">
    <property type="entry name" value="Methyltransferase, Cobalt-precorrin-4 Transmethylase, Domain 2"/>
    <property type="match status" value="1"/>
</dbReference>
<keyword evidence="2" id="KW-0698">rRNA processing</keyword>
<name>A0A930Y109_9GAMM</name>
<dbReference type="Pfam" id="PF23016">
    <property type="entry name" value="RsmI_C"/>
    <property type="match status" value="1"/>
</dbReference>
<dbReference type="CDD" id="cd11648">
    <property type="entry name" value="RsmI"/>
    <property type="match status" value="1"/>
</dbReference>
<dbReference type="PANTHER" id="PTHR46111:SF1">
    <property type="entry name" value="RIBOSOMAL RNA SMALL SUBUNIT METHYLTRANSFERASE I"/>
    <property type="match status" value="1"/>
</dbReference>
<dbReference type="Pfam" id="PF00590">
    <property type="entry name" value="TP_methylase"/>
    <property type="match status" value="1"/>
</dbReference>
<dbReference type="GO" id="GO:0006364">
    <property type="term" value="P:rRNA processing"/>
    <property type="evidence" value="ECO:0007669"/>
    <property type="project" value="UniProtKB-KW"/>
</dbReference>
<dbReference type="GO" id="GO:0032259">
    <property type="term" value="P:methylation"/>
    <property type="evidence" value="ECO:0007669"/>
    <property type="project" value="UniProtKB-KW"/>
</dbReference>
<organism evidence="8 9">
    <name type="scientific">Candidatus Amphirhobacter heronislandensis</name>
    <dbReference type="NCBI Taxonomy" id="1732024"/>
    <lineage>
        <taxon>Bacteria</taxon>
        <taxon>Pseudomonadati</taxon>
        <taxon>Pseudomonadota</taxon>
        <taxon>Gammaproteobacteria</taxon>
        <taxon>Candidatus Tethybacterales</taxon>
        <taxon>Candidatus Tethybacteraceae</taxon>
        <taxon>Candidatus Amphirhobacter</taxon>
    </lineage>
</organism>
<dbReference type="EMBL" id="JADHEI010000028">
    <property type="protein sequence ID" value="MBF2734860.1"/>
    <property type="molecule type" value="Genomic_DNA"/>
</dbReference>
<dbReference type="Proteomes" id="UP000604381">
    <property type="component" value="Unassembled WGS sequence"/>
</dbReference>
<dbReference type="EC" id="2.1.1.198" evidence="8"/>
<dbReference type="InterPro" id="IPR053910">
    <property type="entry name" value="RsmI_HTH"/>
</dbReference>
<dbReference type="InterPro" id="IPR008189">
    <property type="entry name" value="rRNA_ssu_MeTfrase_I"/>
</dbReference>
<accession>A0A930Y109</accession>
<dbReference type="InterPro" id="IPR018063">
    <property type="entry name" value="SAM_MeTrfase_RsmI_CS"/>
</dbReference>
<evidence type="ECO:0000313" key="9">
    <source>
        <dbReference type="Proteomes" id="UP000604381"/>
    </source>
</evidence>
<dbReference type="InterPro" id="IPR035996">
    <property type="entry name" value="4pyrrol_Methylase_sf"/>
</dbReference>
<evidence type="ECO:0000256" key="5">
    <source>
        <dbReference type="ARBA" id="ARBA00022691"/>
    </source>
</evidence>
<evidence type="ECO:0000256" key="3">
    <source>
        <dbReference type="ARBA" id="ARBA00022603"/>
    </source>
</evidence>
<evidence type="ECO:0000259" key="6">
    <source>
        <dbReference type="Pfam" id="PF00590"/>
    </source>
</evidence>
<dbReference type="InterPro" id="IPR000878">
    <property type="entry name" value="4pyrrol_Mease"/>
</dbReference>
<keyword evidence="1" id="KW-0963">Cytoplasm</keyword>
<dbReference type="PROSITE" id="PS01296">
    <property type="entry name" value="RSMI"/>
    <property type="match status" value="1"/>
</dbReference>
<evidence type="ECO:0000256" key="2">
    <source>
        <dbReference type="ARBA" id="ARBA00022552"/>
    </source>
</evidence>
<dbReference type="GO" id="GO:0008168">
    <property type="term" value="F:methyltransferase activity"/>
    <property type="evidence" value="ECO:0007669"/>
    <property type="project" value="UniProtKB-KW"/>
</dbReference>
<dbReference type="InterPro" id="IPR014776">
    <property type="entry name" value="4pyrrole_Mease_sub2"/>
</dbReference>
<reference evidence="8" key="1">
    <citation type="submission" date="2020-10" db="EMBL/GenBank/DDBJ databases">
        <title>An improved Amphimedon queenslandica hologenome assembly reveals how three proteobacterial symbionts can extend the metabolic phenotypic of their marine sponge host.</title>
        <authorList>
            <person name="Degnan B."/>
            <person name="Degnan S."/>
            <person name="Xiang X."/>
        </authorList>
    </citation>
    <scope>NUCLEOTIDE SEQUENCE</scope>
    <source>
        <strain evidence="8">AqS2</strain>
    </source>
</reference>
<dbReference type="Gene3D" id="3.40.1010.10">
    <property type="entry name" value="Cobalt-precorrin-4 Transmethylase, Domain 1"/>
    <property type="match status" value="1"/>
</dbReference>
<proteinExistence type="predicted"/>
<feature type="domain" description="RsmI HTH" evidence="7">
    <location>
        <begin position="226"/>
        <end position="265"/>
    </location>
</feature>
<keyword evidence="9" id="KW-1185">Reference proteome</keyword>
<gene>
    <name evidence="8" type="primary">rsmI</name>
    <name evidence="8" type="ORF">ISN26_02030</name>
</gene>
<keyword evidence="4 8" id="KW-0808">Transferase</keyword>
<dbReference type="SUPFAM" id="SSF53790">
    <property type="entry name" value="Tetrapyrrole methylase"/>
    <property type="match status" value="1"/>
</dbReference>
<dbReference type="PANTHER" id="PTHR46111">
    <property type="entry name" value="RIBOSOMAL RNA SMALL SUBUNIT METHYLTRANSFERASE I"/>
    <property type="match status" value="1"/>
</dbReference>